<dbReference type="AlphaFoldDB" id="A0ABD5NT28"/>
<dbReference type="PROSITE" id="PS51257">
    <property type="entry name" value="PROKAR_LIPOPROTEIN"/>
    <property type="match status" value="1"/>
</dbReference>
<dbReference type="GeneID" id="73901500"/>
<organism evidence="1 2">
    <name type="scientific">Halovivax cerinus</name>
    <dbReference type="NCBI Taxonomy" id="1487865"/>
    <lineage>
        <taxon>Archaea</taxon>
        <taxon>Methanobacteriati</taxon>
        <taxon>Methanobacteriota</taxon>
        <taxon>Stenosarchaea group</taxon>
        <taxon>Halobacteria</taxon>
        <taxon>Halobacteriales</taxon>
        <taxon>Natrialbaceae</taxon>
        <taxon>Halovivax</taxon>
    </lineage>
</organism>
<reference evidence="1 2" key="1">
    <citation type="journal article" date="2019" name="Int. J. Syst. Evol. Microbiol.">
        <title>The Global Catalogue of Microorganisms (GCM) 10K type strain sequencing project: providing services to taxonomists for standard genome sequencing and annotation.</title>
        <authorList>
            <consortium name="The Broad Institute Genomics Platform"/>
            <consortium name="The Broad Institute Genome Sequencing Center for Infectious Disease"/>
            <person name="Wu L."/>
            <person name="Ma J."/>
        </authorList>
    </citation>
    <scope>NUCLEOTIDE SEQUENCE [LARGE SCALE GENOMIC DNA]</scope>
    <source>
        <strain evidence="1 2">IBRC-M 10256</strain>
    </source>
</reference>
<evidence type="ECO:0000313" key="2">
    <source>
        <dbReference type="Proteomes" id="UP001595846"/>
    </source>
</evidence>
<comment type="caution">
    <text evidence="1">The sequence shown here is derived from an EMBL/GenBank/DDBJ whole genome shotgun (WGS) entry which is preliminary data.</text>
</comment>
<proteinExistence type="predicted"/>
<dbReference type="RefSeq" id="WP_256532418.1">
    <property type="nucleotide sequence ID" value="NZ_CP101824.1"/>
</dbReference>
<dbReference type="Proteomes" id="UP001595846">
    <property type="component" value="Unassembled WGS sequence"/>
</dbReference>
<name>A0ABD5NT28_9EURY</name>
<sequence>MGRAPLSRRTVLGVLTAASTGGCVGRVLDRPSVAVTGVRVHNWTHDGSDIRLELFRDGESVLAENLSLAPLGEPGSVASFEPAWSVEPARYRIDLAAATGDATYERQFPADDFSWNGCAYIDADLESDWHPGQPVDPDADRWFESHLQAVTSPDDFSSEYCSDG</sequence>
<accession>A0ABD5NT28</accession>
<protein>
    <submittedName>
        <fullName evidence="1">Uncharacterized protein</fullName>
    </submittedName>
</protein>
<keyword evidence="2" id="KW-1185">Reference proteome</keyword>
<gene>
    <name evidence="1" type="ORF">ACFOUR_17395</name>
</gene>
<dbReference type="EMBL" id="JBHSAQ010000016">
    <property type="protein sequence ID" value="MFC3960138.1"/>
    <property type="molecule type" value="Genomic_DNA"/>
</dbReference>
<evidence type="ECO:0000313" key="1">
    <source>
        <dbReference type="EMBL" id="MFC3960138.1"/>
    </source>
</evidence>